<dbReference type="EC" id="2.7.6.2" evidence="5"/>
<dbReference type="CDD" id="cd07995">
    <property type="entry name" value="TPK"/>
    <property type="match status" value="1"/>
</dbReference>
<dbReference type="OrthoDB" id="1678571at2"/>
<evidence type="ECO:0000256" key="2">
    <source>
        <dbReference type="ARBA" id="ARBA00022741"/>
    </source>
</evidence>
<dbReference type="Gene3D" id="3.40.50.10240">
    <property type="entry name" value="Thiamin pyrophosphokinase, catalytic domain"/>
    <property type="match status" value="1"/>
</dbReference>
<accession>A0A1H0TJD2</accession>
<evidence type="ECO:0000256" key="5">
    <source>
        <dbReference type="NCBIfam" id="TIGR01378"/>
    </source>
</evidence>
<dbReference type="GO" id="GO:0004788">
    <property type="term" value="F:thiamine diphosphokinase activity"/>
    <property type="evidence" value="ECO:0007669"/>
    <property type="project" value="UniProtKB-UniRule"/>
</dbReference>
<dbReference type="NCBIfam" id="TIGR01378">
    <property type="entry name" value="thi_PPkinase"/>
    <property type="match status" value="1"/>
</dbReference>
<dbReference type="InterPro" id="IPR053149">
    <property type="entry name" value="TPK"/>
</dbReference>
<organism evidence="8 9">
    <name type="scientific">Selenomonas ruminantium</name>
    <dbReference type="NCBI Taxonomy" id="971"/>
    <lineage>
        <taxon>Bacteria</taxon>
        <taxon>Bacillati</taxon>
        <taxon>Bacillota</taxon>
        <taxon>Negativicutes</taxon>
        <taxon>Selenomonadales</taxon>
        <taxon>Selenomonadaceae</taxon>
        <taxon>Selenomonas</taxon>
    </lineage>
</organism>
<dbReference type="GO" id="GO:0016301">
    <property type="term" value="F:kinase activity"/>
    <property type="evidence" value="ECO:0007669"/>
    <property type="project" value="UniProtKB-KW"/>
</dbReference>
<dbReference type="InterPro" id="IPR036759">
    <property type="entry name" value="TPK_catalytic_sf"/>
</dbReference>
<dbReference type="InterPro" id="IPR007373">
    <property type="entry name" value="Thiamin_PyroPKinase_B1-bd"/>
</dbReference>
<dbReference type="PANTHER" id="PTHR41299">
    <property type="entry name" value="THIAMINE PYROPHOSPHOKINASE"/>
    <property type="match status" value="1"/>
</dbReference>
<evidence type="ECO:0000259" key="7">
    <source>
        <dbReference type="Pfam" id="PF04265"/>
    </source>
</evidence>
<dbReference type="RefSeq" id="WP_074572855.1">
    <property type="nucleotide sequence ID" value="NZ_FNJQ01000024.1"/>
</dbReference>
<gene>
    <name evidence="8" type="ORF">SAMN05216366_12418</name>
</gene>
<evidence type="ECO:0000313" key="8">
    <source>
        <dbReference type="EMBL" id="SDP54177.1"/>
    </source>
</evidence>
<dbReference type="GO" id="GO:0005524">
    <property type="term" value="F:ATP binding"/>
    <property type="evidence" value="ECO:0007669"/>
    <property type="project" value="UniProtKB-KW"/>
</dbReference>
<evidence type="ECO:0000259" key="6">
    <source>
        <dbReference type="Pfam" id="PF04263"/>
    </source>
</evidence>
<keyword evidence="3 8" id="KW-0418">Kinase</keyword>
<dbReference type="SUPFAM" id="SSF63999">
    <property type="entry name" value="Thiamin pyrophosphokinase, catalytic domain"/>
    <property type="match status" value="1"/>
</dbReference>
<keyword evidence="4" id="KW-0067">ATP-binding</keyword>
<dbReference type="InterPro" id="IPR007371">
    <property type="entry name" value="TPK_catalytic"/>
</dbReference>
<protein>
    <recommendedName>
        <fullName evidence="5">Thiamine diphosphokinase</fullName>
        <ecNumber evidence="5">2.7.6.2</ecNumber>
    </recommendedName>
</protein>
<feature type="domain" description="Thiamin pyrophosphokinase catalytic" evidence="6">
    <location>
        <begin position="49"/>
        <end position="135"/>
    </location>
</feature>
<dbReference type="Pfam" id="PF04263">
    <property type="entry name" value="TPK_catalytic"/>
    <property type="match status" value="1"/>
</dbReference>
<dbReference type="InterPro" id="IPR006282">
    <property type="entry name" value="Thi_PPkinase"/>
</dbReference>
<keyword evidence="2" id="KW-0547">Nucleotide-binding</keyword>
<feature type="domain" description="Thiamin pyrophosphokinase thiamin-binding" evidence="7">
    <location>
        <begin position="172"/>
        <end position="226"/>
    </location>
</feature>
<evidence type="ECO:0000313" key="9">
    <source>
        <dbReference type="Proteomes" id="UP000182412"/>
    </source>
</evidence>
<sequence length="235" mass="26091">MTNSTHNSLTLPQLTINGKRYDQQPWLLITGGRPPAAEWLNQLPTVEEIYAADHGLDTCRKNKLRPTYILGDGDSAAPATWQWGKSLGVPMEEFPMAKDYTDTQLALQKMAKAPVILITGAFGGRLDHLYSLMYSCAYQPTPCVLTDEQEFLCFVKDNESLTLSFTQRPLAISLLPVTATCHGVCLDNVRWPLMDADLNQSMPNAVSNELLTDQSTLTCQVRQGILGLYCHWPAS</sequence>
<dbReference type="AlphaFoldDB" id="A0A1H0TJD2"/>
<evidence type="ECO:0000256" key="4">
    <source>
        <dbReference type="ARBA" id="ARBA00022840"/>
    </source>
</evidence>
<dbReference type="PANTHER" id="PTHR41299:SF1">
    <property type="entry name" value="THIAMINE PYROPHOSPHOKINASE"/>
    <property type="match status" value="1"/>
</dbReference>
<dbReference type="GO" id="GO:0030975">
    <property type="term" value="F:thiamine binding"/>
    <property type="evidence" value="ECO:0007669"/>
    <property type="project" value="InterPro"/>
</dbReference>
<evidence type="ECO:0000256" key="3">
    <source>
        <dbReference type="ARBA" id="ARBA00022777"/>
    </source>
</evidence>
<dbReference type="Proteomes" id="UP000182412">
    <property type="component" value="Unassembled WGS sequence"/>
</dbReference>
<dbReference type="GO" id="GO:0009229">
    <property type="term" value="P:thiamine diphosphate biosynthetic process"/>
    <property type="evidence" value="ECO:0007669"/>
    <property type="project" value="InterPro"/>
</dbReference>
<dbReference type="EMBL" id="FNJQ01000024">
    <property type="protein sequence ID" value="SDP54177.1"/>
    <property type="molecule type" value="Genomic_DNA"/>
</dbReference>
<proteinExistence type="predicted"/>
<name>A0A1H0TJD2_SELRU</name>
<evidence type="ECO:0000256" key="1">
    <source>
        <dbReference type="ARBA" id="ARBA00022679"/>
    </source>
</evidence>
<dbReference type="GO" id="GO:0006772">
    <property type="term" value="P:thiamine metabolic process"/>
    <property type="evidence" value="ECO:0007669"/>
    <property type="project" value="UniProtKB-UniRule"/>
</dbReference>
<dbReference type="Pfam" id="PF04265">
    <property type="entry name" value="TPK_B1_binding"/>
    <property type="match status" value="1"/>
</dbReference>
<reference evidence="8 9" key="1">
    <citation type="submission" date="2016-10" db="EMBL/GenBank/DDBJ databases">
        <authorList>
            <person name="de Groot N.N."/>
        </authorList>
    </citation>
    <scope>NUCLEOTIDE SEQUENCE [LARGE SCALE GENOMIC DNA]</scope>
    <source>
        <strain evidence="8 9">S137</strain>
    </source>
</reference>
<keyword evidence="1" id="KW-0808">Transferase</keyword>